<sequence>MSWSSLETVVIHLLPLDRISLPGSVCSVHKDNVKFPGRILVETPEFCKGSNPVEVPYRAGIWLTRDSRPGQRLRSTCQSHLHYLERGVLWSSTCQHDPFRTEQRLD</sequence>
<dbReference type="AlphaFoldDB" id="A0A7U2FDQ2"/>
<evidence type="ECO:0000313" key="1">
    <source>
        <dbReference type="EMBL" id="QRD01046.1"/>
    </source>
</evidence>
<dbReference type="VEuPathDB" id="FungiDB:JI435_416150"/>
<reference evidence="2" key="1">
    <citation type="journal article" date="2021" name="BMC Genomics">
        <title>Chromosome-level genome assembly and manually-curated proteome of model necrotroph Parastagonospora nodorum Sn15 reveals a genome-wide trove of candidate effector homologs, and redundancy of virulence-related functions within an accessory chromosome.</title>
        <authorList>
            <person name="Bertazzoni S."/>
            <person name="Jones D.A.B."/>
            <person name="Phan H.T."/>
            <person name="Tan K.-C."/>
            <person name="Hane J.K."/>
        </authorList>
    </citation>
    <scope>NUCLEOTIDE SEQUENCE [LARGE SCALE GENOMIC DNA]</scope>
    <source>
        <strain evidence="2">SN15 / ATCC MYA-4574 / FGSC 10173)</strain>
    </source>
</reference>
<dbReference type="Proteomes" id="UP000663193">
    <property type="component" value="Chromosome 11"/>
</dbReference>
<name>A0A7U2FDQ2_PHANO</name>
<keyword evidence="2" id="KW-1185">Reference proteome</keyword>
<evidence type="ECO:0000313" key="2">
    <source>
        <dbReference type="Proteomes" id="UP000663193"/>
    </source>
</evidence>
<gene>
    <name evidence="1" type="ORF">JI435_416150</name>
</gene>
<organism evidence="1 2">
    <name type="scientific">Phaeosphaeria nodorum (strain SN15 / ATCC MYA-4574 / FGSC 10173)</name>
    <name type="common">Glume blotch fungus</name>
    <name type="synonym">Parastagonospora nodorum</name>
    <dbReference type="NCBI Taxonomy" id="321614"/>
    <lineage>
        <taxon>Eukaryota</taxon>
        <taxon>Fungi</taxon>
        <taxon>Dikarya</taxon>
        <taxon>Ascomycota</taxon>
        <taxon>Pezizomycotina</taxon>
        <taxon>Dothideomycetes</taxon>
        <taxon>Pleosporomycetidae</taxon>
        <taxon>Pleosporales</taxon>
        <taxon>Pleosporineae</taxon>
        <taxon>Phaeosphaeriaceae</taxon>
        <taxon>Parastagonospora</taxon>
    </lineage>
</organism>
<protein>
    <submittedName>
        <fullName evidence="1">Uncharacterized protein</fullName>
    </submittedName>
</protein>
<accession>A0A7U2FDQ2</accession>
<dbReference type="EMBL" id="CP069033">
    <property type="protein sequence ID" value="QRD01046.1"/>
    <property type="molecule type" value="Genomic_DNA"/>
</dbReference>
<proteinExistence type="predicted"/>